<keyword evidence="2" id="KW-1185">Reference proteome</keyword>
<comment type="caution">
    <text evidence="1">The sequence shown here is derived from an EMBL/GenBank/DDBJ whole genome shotgun (WGS) entry which is preliminary data.</text>
</comment>
<evidence type="ECO:0000313" key="1">
    <source>
        <dbReference type="EMBL" id="GAA5495864.1"/>
    </source>
</evidence>
<accession>A0ABP9V1T1</accession>
<reference evidence="1 2" key="1">
    <citation type="submission" date="2024-02" db="EMBL/GenBank/DDBJ databases">
        <title>Rubritalea halochordaticola NBRC 107102.</title>
        <authorList>
            <person name="Ichikawa N."/>
            <person name="Katano-Makiyama Y."/>
            <person name="Hidaka K."/>
        </authorList>
    </citation>
    <scope>NUCLEOTIDE SEQUENCE [LARGE SCALE GENOMIC DNA]</scope>
    <source>
        <strain evidence="1 2">NBRC 107102</strain>
    </source>
</reference>
<evidence type="ECO:0008006" key="3">
    <source>
        <dbReference type="Google" id="ProtNLM"/>
    </source>
</evidence>
<organism evidence="1 2">
    <name type="scientific">Rubritalea halochordaticola</name>
    <dbReference type="NCBI Taxonomy" id="714537"/>
    <lineage>
        <taxon>Bacteria</taxon>
        <taxon>Pseudomonadati</taxon>
        <taxon>Verrucomicrobiota</taxon>
        <taxon>Verrucomicrobiia</taxon>
        <taxon>Verrucomicrobiales</taxon>
        <taxon>Rubritaleaceae</taxon>
        <taxon>Rubritalea</taxon>
    </lineage>
</organism>
<proteinExistence type="predicted"/>
<protein>
    <recommendedName>
        <fullName evidence="3">DUF4178 domain-containing protein</fullName>
    </recommendedName>
</protein>
<dbReference type="Proteomes" id="UP001424741">
    <property type="component" value="Unassembled WGS sequence"/>
</dbReference>
<dbReference type="RefSeq" id="WP_346188602.1">
    <property type="nucleotide sequence ID" value="NZ_BAABRL010000006.1"/>
</dbReference>
<gene>
    <name evidence="1" type="ORF">Rhal01_02044</name>
</gene>
<dbReference type="EMBL" id="BAABRL010000006">
    <property type="protein sequence ID" value="GAA5495864.1"/>
    <property type="molecule type" value="Genomic_DNA"/>
</dbReference>
<evidence type="ECO:0000313" key="2">
    <source>
        <dbReference type="Proteomes" id="UP001424741"/>
    </source>
</evidence>
<name>A0ABP9V1T1_9BACT</name>
<sequence length="145" mass="16482">MNEIQFKLRTLLRGEVIKMDGLEFRECAFVEVMVDGENFLENEWYEGSLPVYKELLASGEGGGRYLLFTCACGIADDAGWECVEVRHEGDYIKWSLGAEPGLSYRFDRAIYLRELKTLAAEVDSLEPSFTLEPSQVMFPESEQSC</sequence>